<dbReference type="AlphaFoldDB" id="A0A8H3PHN8"/>
<gene>
    <name evidence="1" type="ORF">ALECFALPRED_008977</name>
</gene>
<sequence length="201" mass="22851">MVGGSPSNEMPPAPVRTLPAPTPFGTLVVIPTEIRLKIYRSVIEQGQMAILRTCRAINEEAFDNLYKYAVCRVEFNYHSGLAVYSSRAPWSRIQNLEFRVLLIDDHSLSCIFDFNEWLQCFNVLMTDLKTCKIRLNSRPVFIFISENFPTFKGFTAFRKMTLEIAVNSAQDATGMHLDIYPQKSAMLANSKNNKGEQEQEG</sequence>
<keyword evidence="2" id="KW-1185">Reference proteome</keyword>
<reference evidence="1" key="1">
    <citation type="submission" date="2021-03" db="EMBL/GenBank/DDBJ databases">
        <authorList>
            <person name="Tagirdzhanova G."/>
        </authorList>
    </citation>
    <scope>NUCLEOTIDE SEQUENCE</scope>
</reference>
<evidence type="ECO:0000313" key="1">
    <source>
        <dbReference type="EMBL" id="CAF9941057.1"/>
    </source>
</evidence>
<dbReference type="EMBL" id="CAJPDR010000633">
    <property type="protein sequence ID" value="CAF9941057.1"/>
    <property type="molecule type" value="Genomic_DNA"/>
</dbReference>
<comment type="caution">
    <text evidence="1">The sequence shown here is derived from an EMBL/GenBank/DDBJ whole genome shotgun (WGS) entry which is preliminary data.</text>
</comment>
<dbReference type="Proteomes" id="UP000664203">
    <property type="component" value="Unassembled WGS sequence"/>
</dbReference>
<name>A0A8H3PHN8_9LECA</name>
<accession>A0A8H3PHN8</accession>
<organism evidence="1 2">
    <name type="scientific">Alectoria fallacina</name>
    <dbReference type="NCBI Taxonomy" id="1903189"/>
    <lineage>
        <taxon>Eukaryota</taxon>
        <taxon>Fungi</taxon>
        <taxon>Dikarya</taxon>
        <taxon>Ascomycota</taxon>
        <taxon>Pezizomycotina</taxon>
        <taxon>Lecanoromycetes</taxon>
        <taxon>OSLEUM clade</taxon>
        <taxon>Lecanoromycetidae</taxon>
        <taxon>Lecanorales</taxon>
        <taxon>Lecanorineae</taxon>
        <taxon>Parmeliaceae</taxon>
        <taxon>Alectoria</taxon>
    </lineage>
</organism>
<proteinExistence type="predicted"/>
<protein>
    <submittedName>
        <fullName evidence="1">Uncharacterized protein</fullName>
    </submittedName>
</protein>
<evidence type="ECO:0000313" key="2">
    <source>
        <dbReference type="Proteomes" id="UP000664203"/>
    </source>
</evidence>